<keyword evidence="1" id="KW-0472">Membrane</keyword>
<feature type="transmembrane region" description="Helical" evidence="1">
    <location>
        <begin position="65"/>
        <end position="85"/>
    </location>
</feature>
<feature type="transmembrane region" description="Helical" evidence="1">
    <location>
        <begin position="17"/>
        <end position="35"/>
    </location>
</feature>
<gene>
    <name evidence="2" type="ORF">EC9_48470</name>
</gene>
<evidence type="ECO:0000313" key="3">
    <source>
        <dbReference type="Proteomes" id="UP000319557"/>
    </source>
</evidence>
<dbReference type="Proteomes" id="UP000319557">
    <property type="component" value="Chromosome"/>
</dbReference>
<proteinExistence type="predicted"/>
<keyword evidence="3" id="KW-1185">Reference proteome</keyword>
<organism evidence="2 3">
    <name type="scientific">Rosistilla ulvae</name>
    <dbReference type="NCBI Taxonomy" id="1930277"/>
    <lineage>
        <taxon>Bacteria</taxon>
        <taxon>Pseudomonadati</taxon>
        <taxon>Planctomycetota</taxon>
        <taxon>Planctomycetia</taxon>
        <taxon>Pirellulales</taxon>
        <taxon>Pirellulaceae</taxon>
        <taxon>Rosistilla</taxon>
    </lineage>
</organism>
<dbReference type="KEGG" id="ruv:EC9_48470"/>
<feature type="transmembrane region" description="Helical" evidence="1">
    <location>
        <begin position="97"/>
        <end position="120"/>
    </location>
</feature>
<keyword evidence="1" id="KW-1133">Transmembrane helix</keyword>
<dbReference type="Pfam" id="PF20221">
    <property type="entry name" value="DUF6580"/>
    <property type="match status" value="1"/>
</dbReference>
<dbReference type="OrthoDB" id="9806699at2"/>
<dbReference type="AlphaFoldDB" id="A0A517M6Y4"/>
<accession>A0A517M6Y4</accession>
<protein>
    <recommendedName>
        <fullName evidence="4">Rod shape-determining protein MreD</fullName>
    </recommendedName>
</protein>
<keyword evidence="1" id="KW-0812">Transmembrane</keyword>
<evidence type="ECO:0008006" key="4">
    <source>
        <dbReference type="Google" id="ProtNLM"/>
    </source>
</evidence>
<evidence type="ECO:0000313" key="2">
    <source>
        <dbReference type="EMBL" id="QDS90633.1"/>
    </source>
</evidence>
<evidence type="ECO:0000256" key="1">
    <source>
        <dbReference type="SAM" id="Phobius"/>
    </source>
</evidence>
<dbReference type="RefSeq" id="WP_145348414.1">
    <property type="nucleotide sequence ID" value="NZ_CP036261.1"/>
</dbReference>
<feature type="transmembrane region" description="Helical" evidence="1">
    <location>
        <begin position="126"/>
        <end position="150"/>
    </location>
</feature>
<reference evidence="2 3" key="1">
    <citation type="submission" date="2019-02" db="EMBL/GenBank/DDBJ databases">
        <title>Deep-cultivation of Planctomycetes and their phenomic and genomic characterization uncovers novel biology.</title>
        <authorList>
            <person name="Wiegand S."/>
            <person name="Jogler M."/>
            <person name="Boedeker C."/>
            <person name="Pinto D."/>
            <person name="Vollmers J."/>
            <person name="Rivas-Marin E."/>
            <person name="Kohn T."/>
            <person name="Peeters S.H."/>
            <person name="Heuer A."/>
            <person name="Rast P."/>
            <person name="Oberbeckmann S."/>
            <person name="Bunk B."/>
            <person name="Jeske O."/>
            <person name="Meyerdierks A."/>
            <person name="Storesund J.E."/>
            <person name="Kallscheuer N."/>
            <person name="Luecker S."/>
            <person name="Lage O.M."/>
            <person name="Pohl T."/>
            <person name="Merkel B.J."/>
            <person name="Hornburger P."/>
            <person name="Mueller R.-W."/>
            <person name="Bruemmer F."/>
            <person name="Labrenz M."/>
            <person name="Spormann A.M."/>
            <person name="Op den Camp H."/>
            <person name="Overmann J."/>
            <person name="Amann R."/>
            <person name="Jetten M.S.M."/>
            <person name="Mascher T."/>
            <person name="Medema M.H."/>
            <person name="Devos D.P."/>
            <person name="Kaster A.-K."/>
            <person name="Ovreas L."/>
            <person name="Rohde M."/>
            <person name="Galperin M.Y."/>
            <person name="Jogler C."/>
        </authorList>
    </citation>
    <scope>NUCLEOTIDE SEQUENCE [LARGE SCALE GENOMIC DNA]</scope>
    <source>
        <strain evidence="2 3">EC9</strain>
    </source>
</reference>
<name>A0A517M6Y4_9BACT</name>
<dbReference type="InterPro" id="IPR046487">
    <property type="entry name" value="DUF6580"/>
</dbReference>
<dbReference type="EMBL" id="CP036261">
    <property type="protein sequence ID" value="QDS90633.1"/>
    <property type="molecule type" value="Genomic_DNA"/>
</dbReference>
<sequence>MFYILFLIATATRLMPHPPNLVCVGAIGLFAGCYLRGRSAWLLPIGAMLASDVIGHVFRLPGMGFYNPAVFCMVYAGIAASALIGRGLAKNRTAARIGGAAVASSIVFFLASNLGVWFAGQYPPTAAGLIACYTMAIPFLTNTLIGNLLYSAVLFGTYEFSQSQWPARLTRLVSTQPALQPVFARKY</sequence>